<proteinExistence type="predicted"/>
<organism evidence="1 2">
    <name type="scientific">Phytophthora fragariaefolia</name>
    <dbReference type="NCBI Taxonomy" id="1490495"/>
    <lineage>
        <taxon>Eukaryota</taxon>
        <taxon>Sar</taxon>
        <taxon>Stramenopiles</taxon>
        <taxon>Oomycota</taxon>
        <taxon>Peronosporomycetes</taxon>
        <taxon>Peronosporales</taxon>
        <taxon>Peronosporaceae</taxon>
        <taxon>Phytophthora</taxon>
    </lineage>
</organism>
<gene>
    <name evidence="1" type="ORF">Pfra01_000550900</name>
</gene>
<comment type="caution">
    <text evidence="1">The sequence shown here is derived from an EMBL/GenBank/DDBJ whole genome shotgun (WGS) entry which is preliminary data.</text>
</comment>
<keyword evidence="2" id="KW-1185">Reference proteome</keyword>
<dbReference type="AlphaFoldDB" id="A0A9W6X1Z7"/>
<name>A0A9W6X1Z7_9STRA</name>
<dbReference type="Proteomes" id="UP001165121">
    <property type="component" value="Unassembled WGS sequence"/>
</dbReference>
<sequence length="97" mass="11134">MLSAIRDEQQHIMLAMWSTQKCSRYEDLLQMRGSSAASLRNDYFVIRHWFITSSSEILTWAMASKHYHVYLLVDDGAWCSGRDRSGTIAKGTCVLTQ</sequence>
<evidence type="ECO:0000313" key="2">
    <source>
        <dbReference type="Proteomes" id="UP001165121"/>
    </source>
</evidence>
<protein>
    <submittedName>
        <fullName evidence="1">Unnamed protein product</fullName>
    </submittedName>
</protein>
<reference evidence="1" key="1">
    <citation type="submission" date="2023-04" db="EMBL/GenBank/DDBJ databases">
        <title>Phytophthora fragariaefolia NBRC 109709.</title>
        <authorList>
            <person name="Ichikawa N."/>
            <person name="Sato H."/>
            <person name="Tonouchi N."/>
        </authorList>
    </citation>
    <scope>NUCLEOTIDE SEQUENCE</scope>
    <source>
        <strain evidence="1">NBRC 109709</strain>
    </source>
</reference>
<dbReference type="EMBL" id="BSXT01000439">
    <property type="protein sequence ID" value="GMF27561.1"/>
    <property type="molecule type" value="Genomic_DNA"/>
</dbReference>
<accession>A0A9W6X1Z7</accession>
<evidence type="ECO:0000313" key="1">
    <source>
        <dbReference type="EMBL" id="GMF27561.1"/>
    </source>
</evidence>